<evidence type="ECO:0000313" key="1">
    <source>
        <dbReference type="EMBL" id="OJG83326.1"/>
    </source>
</evidence>
<dbReference type="Proteomes" id="UP000182152">
    <property type="component" value="Unassembled WGS sequence"/>
</dbReference>
<organism evidence="1 2">
    <name type="scientific">Enterococcus ratti</name>
    <dbReference type="NCBI Taxonomy" id="150033"/>
    <lineage>
        <taxon>Bacteria</taxon>
        <taxon>Bacillati</taxon>
        <taxon>Bacillota</taxon>
        <taxon>Bacilli</taxon>
        <taxon>Lactobacillales</taxon>
        <taxon>Enterococcaceae</taxon>
        <taxon>Enterococcus</taxon>
    </lineage>
</organism>
<reference evidence="1 2" key="1">
    <citation type="submission" date="2014-12" db="EMBL/GenBank/DDBJ databases">
        <title>Draft genome sequences of 29 type strains of Enterococci.</title>
        <authorList>
            <person name="Zhong Z."/>
            <person name="Sun Z."/>
            <person name="Liu W."/>
            <person name="Zhang W."/>
            <person name="Zhang H."/>
        </authorList>
    </citation>
    <scope>NUCLEOTIDE SEQUENCE [LARGE SCALE GENOMIC DNA]</scope>
    <source>
        <strain evidence="1 2">DSM 15687</strain>
    </source>
</reference>
<protein>
    <recommendedName>
        <fullName evidence="3">4'-phosphopantetheinyl transferase</fullName>
    </recommendedName>
</protein>
<sequence>MLETAIEVLEKCAQLVTTSEEWGYESVTMEKEEIEMGTLPKDVTLPRLVMTHLYIYCAPEDGKDYVVYFITDITSQREFVRGLLTEGRLVWSQIGGTNE</sequence>
<accession>A0A1L8WQP3</accession>
<evidence type="ECO:0008006" key="3">
    <source>
        <dbReference type="Google" id="ProtNLM"/>
    </source>
</evidence>
<comment type="caution">
    <text evidence="1">The sequence shown here is derived from an EMBL/GenBank/DDBJ whole genome shotgun (WGS) entry which is preliminary data.</text>
</comment>
<evidence type="ECO:0000313" key="2">
    <source>
        <dbReference type="Proteomes" id="UP000182152"/>
    </source>
</evidence>
<name>A0A1L8WQP3_9ENTE</name>
<dbReference type="OrthoDB" id="2187230at2"/>
<dbReference type="EMBL" id="JXLB01000004">
    <property type="protein sequence ID" value="OJG83326.1"/>
    <property type="molecule type" value="Genomic_DNA"/>
</dbReference>
<keyword evidence="2" id="KW-1185">Reference proteome</keyword>
<dbReference type="RefSeq" id="WP_071854800.1">
    <property type="nucleotide sequence ID" value="NZ_JXLB01000004.1"/>
</dbReference>
<proteinExistence type="predicted"/>
<dbReference type="AlphaFoldDB" id="A0A1L8WQP3"/>
<gene>
    <name evidence="1" type="ORF">RV14_GL001684</name>
</gene>
<dbReference type="STRING" id="150033.RV14_GL001684"/>